<dbReference type="GO" id="GO:0005524">
    <property type="term" value="F:ATP binding"/>
    <property type="evidence" value="ECO:0007669"/>
    <property type="project" value="InterPro"/>
</dbReference>
<feature type="domain" description="Protein kinase" evidence="1">
    <location>
        <begin position="17"/>
        <end position="428"/>
    </location>
</feature>
<name>A0A409WH89_9AGAR</name>
<keyword evidence="3" id="KW-1185">Reference proteome</keyword>
<reference evidence="2 3" key="1">
    <citation type="journal article" date="2018" name="Evol. Lett.">
        <title>Horizontal gene cluster transfer increased hallucinogenic mushroom diversity.</title>
        <authorList>
            <person name="Reynolds H.T."/>
            <person name="Vijayakumar V."/>
            <person name="Gluck-Thaler E."/>
            <person name="Korotkin H.B."/>
            <person name="Matheny P.B."/>
            <person name="Slot J.C."/>
        </authorList>
    </citation>
    <scope>NUCLEOTIDE SEQUENCE [LARGE SCALE GENOMIC DNA]</scope>
    <source>
        <strain evidence="2 3">SRW20</strain>
    </source>
</reference>
<evidence type="ECO:0000313" key="2">
    <source>
        <dbReference type="EMBL" id="PPQ77873.1"/>
    </source>
</evidence>
<dbReference type="SUPFAM" id="SSF56112">
    <property type="entry name" value="Protein kinase-like (PK-like)"/>
    <property type="match status" value="1"/>
</dbReference>
<proteinExistence type="predicted"/>
<dbReference type="Proteomes" id="UP000284706">
    <property type="component" value="Unassembled WGS sequence"/>
</dbReference>
<dbReference type="InterPro" id="IPR011009">
    <property type="entry name" value="Kinase-like_dom_sf"/>
</dbReference>
<dbReference type="PROSITE" id="PS50011">
    <property type="entry name" value="PROTEIN_KINASE_DOM"/>
    <property type="match status" value="1"/>
</dbReference>
<organism evidence="2 3">
    <name type="scientific">Gymnopilus dilepis</name>
    <dbReference type="NCBI Taxonomy" id="231916"/>
    <lineage>
        <taxon>Eukaryota</taxon>
        <taxon>Fungi</taxon>
        <taxon>Dikarya</taxon>
        <taxon>Basidiomycota</taxon>
        <taxon>Agaricomycotina</taxon>
        <taxon>Agaricomycetes</taxon>
        <taxon>Agaricomycetidae</taxon>
        <taxon>Agaricales</taxon>
        <taxon>Agaricineae</taxon>
        <taxon>Hymenogastraceae</taxon>
        <taxon>Gymnopilus</taxon>
    </lineage>
</organism>
<dbReference type="PROSITE" id="PS00108">
    <property type="entry name" value="PROTEIN_KINASE_ST"/>
    <property type="match status" value="1"/>
</dbReference>
<dbReference type="AlphaFoldDB" id="A0A409WH89"/>
<dbReference type="InParanoid" id="A0A409WH89"/>
<accession>A0A409WH89</accession>
<evidence type="ECO:0000313" key="3">
    <source>
        <dbReference type="Proteomes" id="UP000284706"/>
    </source>
</evidence>
<dbReference type="OrthoDB" id="2722301at2759"/>
<dbReference type="InterPro" id="IPR008271">
    <property type="entry name" value="Ser/Thr_kinase_AS"/>
</dbReference>
<dbReference type="EMBL" id="NHYE01005072">
    <property type="protein sequence ID" value="PPQ77873.1"/>
    <property type="molecule type" value="Genomic_DNA"/>
</dbReference>
<sequence>MSAVINLKWGGTSQDPLQTQTTFTHGAFPQDLGFVLPWYAAISPPAPEATLLTTELLQKLRMPNFLETGPDFDLMECMKFWNSQEVARFLKTNGYILYERLPAISEMPSLCSKPALSFEKFQPAAYPYACHDTECDGSNSTPLLASDWSVDRLIFRTELCYSISSRWGDLVLFPQPEKIHEVCSAIHDLLKVTFFLHKNNIAHCDLKTENVLVNHFCTVDAQFFNSTRRGLRSSGSLIYALCDFGASSCFPSDVSRDDCRLRIEESWKTTSMIKDNIAGEFEYNPFVFDVGELGAMFCQHFQHLTVLAPFMAPLFDAMTARDLRRRFSAPRALEFFEEMVSQMSRQELETDIRGVEPQGHVPYDEYNRWKDIPISLVRQWTIYREPPLPWTTIILRRICQRPICYRMVACLRQCGTVAMNLVCKFVHY</sequence>
<dbReference type="GO" id="GO:0004672">
    <property type="term" value="F:protein kinase activity"/>
    <property type="evidence" value="ECO:0007669"/>
    <property type="project" value="InterPro"/>
</dbReference>
<comment type="caution">
    <text evidence="2">The sequence shown here is derived from an EMBL/GenBank/DDBJ whole genome shotgun (WGS) entry which is preliminary data.</text>
</comment>
<evidence type="ECO:0000259" key="1">
    <source>
        <dbReference type="PROSITE" id="PS50011"/>
    </source>
</evidence>
<dbReference type="Gene3D" id="1.10.510.10">
    <property type="entry name" value="Transferase(Phosphotransferase) domain 1"/>
    <property type="match status" value="1"/>
</dbReference>
<protein>
    <recommendedName>
        <fullName evidence="1">Protein kinase domain-containing protein</fullName>
    </recommendedName>
</protein>
<dbReference type="InterPro" id="IPR000719">
    <property type="entry name" value="Prot_kinase_dom"/>
</dbReference>
<gene>
    <name evidence="2" type="ORF">CVT26_005198</name>
</gene>